<dbReference type="InterPro" id="IPR036249">
    <property type="entry name" value="Thioredoxin-like_sf"/>
</dbReference>
<dbReference type="AlphaFoldDB" id="A0A5N6T6A6"/>
<dbReference type="InterPro" id="IPR036282">
    <property type="entry name" value="Glutathione-S-Trfase_C_sf"/>
</dbReference>
<evidence type="ECO:0000259" key="7">
    <source>
        <dbReference type="PROSITE" id="PS50404"/>
    </source>
</evidence>
<dbReference type="SUPFAM" id="SSF47616">
    <property type="entry name" value="GST C-terminal domain-like"/>
    <property type="match status" value="1"/>
</dbReference>
<proteinExistence type="inferred from homology"/>
<dbReference type="InterPro" id="IPR010987">
    <property type="entry name" value="Glutathione-S-Trfase_C-like"/>
</dbReference>
<feature type="domain" description="GST N-terminal" evidence="7">
    <location>
        <begin position="2"/>
        <end position="83"/>
    </location>
</feature>
<evidence type="ECO:0000313" key="10">
    <source>
        <dbReference type="Proteomes" id="UP000325672"/>
    </source>
</evidence>
<dbReference type="GO" id="GO:0005634">
    <property type="term" value="C:nucleus"/>
    <property type="evidence" value="ECO:0007669"/>
    <property type="project" value="UniProtKB-ARBA"/>
</dbReference>
<protein>
    <recommendedName>
        <fullName evidence="2">glutathione transferase</fullName>
        <ecNumber evidence="2">2.5.1.18</ecNumber>
    </recommendedName>
</protein>
<dbReference type="PROSITE" id="PS50405">
    <property type="entry name" value="GST_CTER"/>
    <property type="match status" value="1"/>
</dbReference>
<dbReference type="RefSeq" id="XP_031917905.1">
    <property type="nucleotide sequence ID" value="XM_032062749.1"/>
</dbReference>
<dbReference type="Pfam" id="PF00043">
    <property type="entry name" value="GST_C"/>
    <property type="match status" value="1"/>
</dbReference>
<evidence type="ECO:0000313" key="9">
    <source>
        <dbReference type="EMBL" id="KAE8141842.1"/>
    </source>
</evidence>
<evidence type="ECO:0000256" key="2">
    <source>
        <dbReference type="ARBA" id="ARBA00012452"/>
    </source>
</evidence>
<comment type="similarity">
    <text evidence="1 6">Belongs to the GST superfamily.</text>
</comment>
<dbReference type="Gene3D" id="1.20.1050.130">
    <property type="match status" value="1"/>
</dbReference>
<dbReference type="InterPro" id="IPR040079">
    <property type="entry name" value="Glutathione_S-Trfase"/>
</dbReference>
<dbReference type="PANTHER" id="PTHR44051:SF3">
    <property type="entry name" value="TRANSCRIPTIONAL REGULATOR URE2"/>
    <property type="match status" value="1"/>
</dbReference>
<dbReference type="FunFam" id="1.20.1050.130:FF:000016">
    <property type="entry name" value="Glutathione S-transferase 1"/>
    <property type="match status" value="1"/>
</dbReference>
<evidence type="ECO:0000259" key="8">
    <source>
        <dbReference type="PROSITE" id="PS50405"/>
    </source>
</evidence>
<comment type="catalytic activity">
    <reaction evidence="4">
        <text>RX + glutathione = an S-substituted glutathione + a halide anion + H(+)</text>
        <dbReference type="Rhea" id="RHEA:16437"/>
        <dbReference type="ChEBI" id="CHEBI:15378"/>
        <dbReference type="ChEBI" id="CHEBI:16042"/>
        <dbReference type="ChEBI" id="CHEBI:17792"/>
        <dbReference type="ChEBI" id="CHEBI:57925"/>
        <dbReference type="ChEBI" id="CHEBI:90779"/>
        <dbReference type="EC" id="2.5.1.18"/>
    </reaction>
</comment>
<dbReference type="SFLD" id="SFLDG00358">
    <property type="entry name" value="Main_(cytGST)"/>
    <property type="match status" value="1"/>
</dbReference>
<dbReference type="CDD" id="cd03048">
    <property type="entry name" value="GST_N_Ure2p_like"/>
    <property type="match status" value="1"/>
</dbReference>
<keyword evidence="3 9" id="KW-0808">Transferase</keyword>
<evidence type="ECO:0000256" key="6">
    <source>
        <dbReference type="RuleBase" id="RU003494"/>
    </source>
</evidence>
<organism evidence="9 10">
    <name type="scientific">Aspergillus pseudotamarii</name>
    <dbReference type="NCBI Taxonomy" id="132259"/>
    <lineage>
        <taxon>Eukaryota</taxon>
        <taxon>Fungi</taxon>
        <taxon>Dikarya</taxon>
        <taxon>Ascomycota</taxon>
        <taxon>Pezizomycotina</taxon>
        <taxon>Eurotiomycetes</taxon>
        <taxon>Eurotiomycetidae</taxon>
        <taxon>Eurotiales</taxon>
        <taxon>Aspergillaceae</taxon>
        <taxon>Aspergillus</taxon>
        <taxon>Aspergillus subgen. Circumdati</taxon>
    </lineage>
</organism>
<comment type="function">
    <text evidence="5">Involved in the oxidative stress response and detoxification.</text>
</comment>
<accession>A0A5N6T6A6</accession>
<dbReference type="OrthoDB" id="422574at2759"/>
<evidence type="ECO:0000256" key="3">
    <source>
        <dbReference type="ARBA" id="ARBA00022679"/>
    </source>
</evidence>
<reference evidence="9 10" key="1">
    <citation type="submission" date="2019-04" db="EMBL/GenBank/DDBJ databases">
        <title>Friends and foes A comparative genomics study of 23 Aspergillus species from section Flavi.</title>
        <authorList>
            <consortium name="DOE Joint Genome Institute"/>
            <person name="Kjaerbolling I."/>
            <person name="Vesth T."/>
            <person name="Frisvad J.C."/>
            <person name="Nybo J.L."/>
            <person name="Theobald S."/>
            <person name="Kildgaard S."/>
            <person name="Isbrandt T."/>
            <person name="Kuo A."/>
            <person name="Sato A."/>
            <person name="Lyhne E.K."/>
            <person name="Kogle M.E."/>
            <person name="Wiebenga A."/>
            <person name="Kun R.S."/>
            <person name="Lubbers R.J."/>
            <person name="Makela M.R."/>
            <person name="Barry K."/>
            <person name="Chovatia M."/>
            <person name="Clum A."/>
            <person name="Daum C."/>
            <person name="Haridas S."/>
            <person name="He G."/>
            <person name="LaButti K."/>
            <person name="Lipzen A."/>
            <person name="Mondo S."/>
            <person name="Riley R."/>
            <person name="Salamov A."/>
            <person name="Simmons B.A."/>
            <person name="Magnuson J.K."/>
            <person name="Henrissat B."/>
            <person name="Mortensen U.H."/>
            <person name="Larsen T.O."/>
            <person name="Devries R.P."/>
            <person name="Grigoriev I.V."/>
            <person name="Machida M."/>
            <person name="Baker S.E."/>
            <person name="Andersen M.R."/>
        </authorList>
    </citation>
    <scope>NUCLEOTIDE SEQUENCE [LARGE SCALE GENOMIC DNA]</scope>
    <source>
        <strain evidence="9 10">CBS 117625</strain>
    </source>
</reference>
<dbReference type="PROSITE" id="PS50404">
    <property type="entry name" value="GST_NTER"/>
    <property type="match status" value="1"/>
</dbReference>
<dbReference type="PANTHER" id="PTHR44051">
    <property type="entry name" value="GLUTATHIONE S-TRANSFERASE-RELATED"/>
    <property type="match status" value="1"/>
</dbReference>
<dbReference type="Proteomes" id="UP000325672">
    <property type="component" value="Unassembled WGS sequence"/>
</dbReference>
<dbReference type="InterPro" id="IPR004046">
    <property type="entry name" value="GST_C"/>
</dbReference>
<dbReference type="SUPFAM" id="SSF52833">
    <property type="entry name" value="Thioredoxin-like"/>
    <property type="match status" value="1"/>
</dbReference>
<evidence type="ECO:0000256" key="1">
    <source>
        <dbReference type="ARBA" id="ARBA00007409"/>
    </source>
</evidence>
<dbReference type="SFLD" id="SFLDS00019">
    <property type="entry name" value="Glutathione_Transferase_(cytos"/>
    <property type="match status" value="1"/>
</dbReference>
<keyword evidence="10" id="KW-1185">Reference proteome</keyword>
<dbReference type="InterPro" id="IPR004045">
    <property type="entry name" value="Glutathione_S-Trfase_N"/>
</dbReference>
<dbReference type="EC" id="2.5.1.18" evidence="2"/>
<dbReference type="Pfam" id="PF02798">
    <property type="entry name" value="GST_N"/>
    <property type="match status" value="1"/>
</dbReference>
<dbReference type="SFLD" id="SFLDG01151">
    <property type="entry name" value="Main.2:_Nu-like"/>
    <property type="match status" value="1"/>
</dbReference>
<name>A0A5N6T6A6_ASPPS</name>
<dbReference type="GO" id="GO:0005737">
    <property type="term" value="C:cytoplasm"/>
    <property type="evidence" value="ECO:0007669"/>
    <property type="project" value="UniProtKB-ARBA"/>
</dbReference>
<feature type="domain" description="GST C-terminal" evidence="8">
    <location>
        <begin position="90"/>
        <end position="220"/>
    </location>
</feature>
<evidence type="ECO:0000256" key="4">
    <source>
        <dbReference type="ARBA" id="ARBA00047960"/>
    </source>
</evidence>
<dbReference type="GO" id="GO:0004364">
    <property type="term" value="F:glutathione transferase activity"/>
    <property type="evidence" value="ECO:0007669"/>
    <property type="project" value="UniProtKB-EC"/>
</dbReference>
<dbReference type="GeneID" id="43646959"/>
<gene>
    <name evidence="9" type="ORF">BDV38DRAFT_295667</name>
</gene>
<evidence type="ECO:0000256" key="5">
    <source>
        <dbReference type="ARBA" id="ARBA00060024"/>
    </source>
</evidence>
<dbReference type="EMBL" id="ML743556">
    <property type="protein sequence ID" value="KAE8141842.1"/>
    <property type="molecule type" value="Genomic_DNA"/>
</dbReference>
<sequence>MQPIILYSHHAGPNPKKVRMILEELSIQYAAKVLEFSEMKNPPFLSINPNGRVPAIVDPNTNTTIWESGAIIEYLVDTYDKDRKISFTPFSPEYYQAKQWLHFQMSGQGPYFGQAVWFKVHHPEFIQSCYDRYVNEIRRVAGVMDSVLEKQAYLVGEKCSYADISFVIWFQFVPWITDNKIDLEREYPYLNTWLTLMEARPAVRVVLGGEKVLPEPARKR</sequence>